<evidence type="ECO:0000256" key="5">
    <source>
        <dbReference type="PIRNR" id="PIRNR017811"/>
    </source>
</evidence>
<sequence length="204" mass="22536">MVMEVTQAGVRTRARAMVAEETEDNSEAVKRRKVGNEKLRSPSLTSENTKTRCDINYVKSAHEEEYPSDSFNASANLKSGGVPASCCSSTGSMEKVKVADLEKSYGTETSAYKLNGSESTPKKELKAESGELESCTAKPSLEMVNPCRTVLSPEKMPPEVELEAFFAAAEEDLNKQFKEKYNYDVVNDIPLKGRYDWVELTPGK</sequence>
<feature type="region of interest" description="Disordered" evidence="6">
    <location>
        <begin position="112"/>
        <end position="131"/>
    </location>
</feature>
<dbReference type="Proteomes" id="UP001177003">
    <property type="component" value="Chromosome 2"/>
</dbReference>
<dbReference type="GO" id="GO:0004861">
    <property type="term" value="F:cyclin-dependent protein serine/threonine kinase inhibitor activity"/>
    <property type="evidence" value="ECO:0007669"/>
    <property type="project" value="UniProtKB-UniRule"/>
</dbReference>
<organism evidence="8 9">
    <name type="scientific">Lactuca saligna</name>
    <name type="common">Willowleaf lettuce</name>
    <dbReference type="NCBI Taxonomy" id="75948"/>
    <lineage>
        <taxon>Eukaryota</taxon>
        <taxon>Viridiplantae</taxon>
        <taxon>Streptophyta</taxon>
        <taxon>Embryophyta</taxon>
        <taxon>Tracheophyta</taxon>
        <taxon>Spermatophyta</taxon>
        <taxon>Magnoliopsida</taxon>
        <taxon>eudicotyledons</taxon>
        <taxon>Gunneridae</taxon>
        <taxon>Pentapetalae</taxon>
        <taxon>asterids</taxon>
        <taxon>campanulids</taxon>
        <taxon>Asterales</taxon>
        <taxon>Asteraceae</taxon>
        <taxon>Cichorioideae</taxon>
        <taxon>Cichorieae</taxon>
        <taxon>Lactucinae</taxon>
        <taxon>Lactuca</taxon>
    </lineage>
</organism>
<dbReference type="InterPro" id="IPR044275">
    <property type="entry name" value="KRP"/>
</dbReference>
<dbReference type="GO" id="GO:0051726">
    <property type="term" value="P:regulation of cell cycle"/>
    <property type="evidence" value="ECO:0007669"/>
    <property type="project" value="InterPro"/>
</dbReference>
<dbReference type="InterPro" id="IPR003175">
    <property type="entry name" value="CDI_dom"/>
</dbReference>
<dbReference type="Pfam" id="PF02234">
    <property type="entry name" value="CDI"/>
    <property type="match status" value="1"/>
</dbReference>
<feature type="compositionally biased region" description="Basic and acidic residues" evidence="6">
    <location>
        <begin position="120"/>
        <end position="129"/>
    </location>
</feature>
<dbReference type="PIRSF" id="PIRSF017811">
    <property type="entry name" value="CDK_inhib_pln"/>
    <property type="match status" value="1"/>
</dbReference>
<gene>
    <name evidence="8" type="ORF">LSALG_LOCUS12754</name>
</gene>
<dbReference type="EMBL" id="OX465078">
    <property type="protein sequence ID" value="CAI9272537.1"/>
    <property type="molecule type" value="Genomic_DNA"/>
</dbReference>
<evidence type="ECO:0000256" key="1">
    <source>
        <dbReference type="ARBA" id="ARBA00004642"/>
    </source>
</evidence>
<feature type="domain" description="Cyclin-dependent kinase inhibitor" evidence="7">
    <location>
        <begin position="156"/>
        <end position="200"/>
    </location>
</feature>
<dbReference type="Gene3D" id="4.10.365.10">
    <property type="entry name" value="p27"/>
    <property type="match status" value="1"/>
</dbReference>
<evidence type="ECO:0000313" key="8">
    <source>
        <dbReference type="EMBL" id="CAI9272537.1"/>
    </source>
</evidence>
<keyword evidence="9" id="KW-1185">Reference proteome</keyword>
<comment type="similarity">
    <text evidence="2 5">Belongs to the CDI family. ICK/KRP subfamily.</text>
</comment>
<accession>A0AA35YDW0</accession>
<evidence type="ECO:0000313" key="9">
    <source>
        <dbReference type="Proteomes" id="UP001177003"/>
    </source>
</evidence>
<dbReference type="AlphaFoldDB" id="A0AA35YDW0"/>
<dbReference type="InterPro" id="IPR044898">
    <property type="entry name" value="CDI_dom_sf"/>
</dbReference>
<dbReference type="PANTHER" id="PTHR46776">
    <property type="entry name" value="CYCLIN-DEPENDENT KINASE INHIBITOR 4-RELATED"/>
    <property type="match status" value="1"/>
</dbReference>
<comment type="subcellular location">
    <subcellularLocation>
        <location evidence="1">Nucleus</location>
        <location evidence="1">Nucleoplasm</location>
    </subcellularLocation>
</comment>
<feature type="region of interest" description="Disordered" evidence="6">
    <location>
        <begin position="1"/>
        <end position="49"/>
    </location>
</feature>
<feature type="region of interest" description="Disordered" evidence="6">
    <location>
        <begin position="64"/>
        <end position="89"/>
    </location>
</feature>
<protein>
    <recommendedName>
        <fullName evidence="5">Cyclin-dependent kinase inhibitor</fullName>
    </recommendedName>
</protein>
<evidence type="ECO:0000259" key="7">
    <source>
        <dbReference type="Pfam" id="PF02234"/>
    </source>
</evidence>
<evidence type="ECO:0000256" key="6">
    <source>
        <dbReference type="SAM" id="MobiDB-lite"/>
    </source>
</evidence>
<dbReference type="GO" id="GO:0005654">
    <property type="term" value="C:nucleoplasm"/>
    <property type="evidence" value="ECO:0007669"/>
    <property type="project" value="UniProtKB-SubCell"/>
</dbReference>
<evidence type="ECO:0000256" key="2">
    <source>
        <dbReference type="ARBA" id="ARBA00010274"/>
    </source>
</evidence>
<keyword evidence="4" id="KW-0131">Cell cycle</keyword>
<reference evidence="8" key="1">
    <citation type="submission" date="2023-04" db="EMBL/GenBank/DDBJ databases">
        <authorList>
            <person name="Vijverberg K."/>
            <person name="Xiong W."/>
            <person name="Schranz E."/>
        </authorList>
    </citation>
    <scope>NUCLEOTIDE SEQUENCE</scope>
</reference>
<name>A0AA35YDW0_LACSI</name>
<evidence type="ECO:0000256" key="4">
    <source>
        <dbReference type="ARBA" id="ARBA00023306"/>
    </source>
</evidence>
<keyword evidence="3 5" id="KW-0649">Protein kinase inhibitor</keyword>
<evidence type="ECO:0000256" key="3">
    <source>
        <dbReference type="ARBA" id="ARBA00023013"/>
    </source>
</evidence>
<proteinExistence type="inferred from homology"/>